<gene>
    <name evidence="1" type="ORF">LMG19083_03425</name>
</gene>
<evidence type="ECO:0000313" key="1">
    <source>
        <dbReference type="EMBL" id="CAJ0800310.1"/>
    </source>
</evidence>
<name>A0ABN9J5I6_9RALS</name>
<accession>A0ABN9J5I6</accession>
<reference evidence="1 2" key="1">
    <citation type="submission" date="2023-07" db="EMBL/GenBank/DDBJ databases">
        <authorList>
            <person name="Peeters C."/>
        </authorList>
    </citation>
    <scope>NUCLEOTIDE SEQUENCE [LARGE SCALE GENOMIC DNA]</scope>
    <source>
        <strain evidence="1 2">LMG 19083</strain>
    </source>
</reference>
<keyword evidence="2" id="KW-1185">Reference proteome</keyword>
<dbReference type="RefSeq" id="WP_316666987.1">
    <property type="nucleotide sequence ID" value="NZ_CATZBU010000008.1"/>
</dbReference>
<proteinExistence type="predicted"/>
<evidence type="ECO:0000313" key="2">
    <source>
        <dbReference type="Proteomes" id="UP001189813"/>
    </source>
</evidence>
<dbReference type="Proteomes" id="UP001189813">
    <property type="component" value="Unassembled WGS sequence"/>
</dbReference>
<organism evidence="1 2">
    <name type="scientific">Ralstonia psammae</name>
    <dbReference type="NCBI Taxonomy" id="3058598"/>
    <lineage>
        <taxon>Bacteria</taxon>
        <taxon>Pseudomonadati</taxon>
        <taxon>Pseudomonadota</taxon>
        <taxon>Betaproteobacteria</taxon>
        <taxon>Burkholderiales</taxon>
        <taxon>Burkholderiaceae</taxon>
        <taxon>Ralstonia</taxon>
    </lineage>
</organism>
<dbReference type="EMBL" id="CATZBU010000008">
    <property type="protein sequence ID" value="CAJ0800310.1"/>
    <property type="molecule type" value="Genomic_DNA"/>
</dbReference>
<sequence length="228" mass="24220">MNPRRRLQRYAMPSVAALTVAIGLVGAMHLKSARPVLAMLGVPCPVDSTTAEQVSALRASGLAHLRTSQPAPAHPLPGGFVLEGTTAAEAVRWAHENGVACDAVTHGYNYLRCRGVEARKLGLAGPPVSELWLSFGPHGHLVGVDIYRRGMNANDTTAAWNGAAHTLRNALGTPTATTGDASPEVLSQSPLQTARLQYRFSDYLAIVTASNLPYAGLAVREQYMSSRL</sequence>
<comment type="caution">
    <text evidence="1">The sequence shown here is derived from an EMBL/GenBank/DDBJ whole genome shotgun (WGS) entry which is preliminary data.</text>
</comment>
<protein>
    <submittedName>
        <fullName evidence="1">Uncharacterized protein</fullName>
    </submittedName>
</protein>